<keyword evidence="1" id="KW-0343">GTPase activation</keyword>
<evidence type="ECO:0000256" key="2">
    <source>
        <dbReference type="SAM" id="MobiDB-lite"/>
    </source>
</evidence>
<dbReference type="GeneID" id="115883105"/>
<dbReference type="AlphaFoldDB" id="A0A6J2Y2P5"/>
<dbReference type="GO" id="GO:0005096">
    <property type="term" value="F:GTPase activator activity"/>
    <property type="evidence" value="ECO:0007669"/>
    <property type="project" value="UniProtKB-KW"/>
</dbReference>
<evidence type="ECO:0000259" key="3">
    <source>
        <dbReference type="PROSITE" id="PS50238"/>
    </source>
</evidence>
<feature type="domain" description="Rho-GAP" evidence="3">
    <location>
        <begin position="500"/>
        <end position="707"/>
    </location>
</feature>
<evidence type="ECO:0000313" key="4">
    <source>
        <dbReference type="Proteomes" id="UP000504635"/>
    </source>
</evidence>
<proteinExistence type="predicted"/>
<dbReference type="OrthoDB" id="79452at2759"/>
<reference evidence="5" key="1">
    <citation type="submission" date="2025-08" db="UniProtKB">
        <authorList>
            <consortium name="RefSeq"/>
        </authorList>
    </citation>
    <scope>IDENTIFICATION</scope>
    <source>
        <tissue evidence="5">Gonads</tissue>
    </source>
</reference>
<protein>
    <submittedName>
        <fullName evidence="5">Uncharacterized protein LOC115883105 isoform X2</fullName>
    </submittedName>
</protein>
<evidence type="ECO:0000256" key="1">
    <source>
        <dbReference type="ARBA" id="ARBA00022468"/>
    </source>
</evidence>
<dbReference type="PANTHER" id="PTHR23176">
    <property type="entry name" value="RHO/RAC/CDC GTPASE-ACTIVATING PROTEIN"/>
    <property type="match status" value="1"/>
</dbReference>
<dbReference type="PANTHER" id="PTHR23176:SF129">
    <property type="entry name" value="RHO GTPASE ACTIVATING PROTEIN AT 16F, ISOFORM E-RELATED"/>
    <property type="match status" value="1"/>
</dbReference>
<dbReference type="GO" id="GO:0007165">
    <property type="term" value="P:signal transduction"/>
    <property type="evidence" value="ECO:0007669"/>
    <property type="project" value="InterPro"/>
</dbReference>
<feature type="region of interest" description="Disordered" evidence="2">
    <location>
        <begin position="17"/>
        <end position="60"/>
    </location>
</feature>
<dbReference type="CDD" id="cd00159">
    <property type="entry name" value="RhoGAP"/>
    <property type="match status" value="1"/>
</dbReference>
<dbReference type="Pfam" id="PF00620">
    <property type="entry name" value="RhoGAP"/>
    <property type="match status" value="2"/>
</dbReference>
<feature type="compositionally biased region" description="Low complexity" evidence="2">
    <location>
        <begin position="261"/>
        <end position="275"/>
    </location>
</feature>
<dbReference type="Proteomes" id="UP000504635">
    <property type="component" value="Unplaced"/>
</dbReference>
<dbReference type="GO" id="GO:0005737">
    <property type="term" value="C:cytoplasm"/>
    <property type="evidence" value="ECO:0007669"/>
    <property type="project" value="TreeGrafter"/>
</dbReference>
<name>A0A6J2Y2P5_SITOR</name>
<dbReference type="SUPFAM" id="SSF48350">
    <property type="entry name" value="GTPase activation domain, GAP"/>
    <property type="match status" value="2"/>
</dbReference>
<dbReference type="Gene3D" id="1.10.555.10">
    <property type="entry name" value="Rho GTPase activation protein"/>
    <property type="match status" value="2"/>
</dbReference>
<keyword evidence="4" id="KW-1185">Reference proteome</keyword>
<gene>
    <name evidence="5" type="primary">LOC115883105</name>
</gene>
<feature type="domain" description="Rho-GAP" evidence="3">
    <location>
        <begin position="748"/>
        <end position="929"/>
    </location>
</feature>
<dbReference type="RefSeq" id="XP_030757260.1">
    <property type="nucleotide sequence ID" value="XM_030901400.1"/>
</dbReference>
<dbReference type="SMART" id="SM00324">
    <property type="entry name" value="RhoGAP"/>
    <property type="match status" value="2"/>
</dbReference>
<accession>A0A6J2Y2P5</accession>
<organism evidence="4 5">
    <name type="scientific">Sitophilus oryzae</name>
    <name type="common">Rice weevil</name>
    <name type="synonym">Curculio oryzae</name>
    <dbReference type="NCBI Taxonomy" id="7048"/>
    <lineage>
        <taxon>Eukaryota</taxon>
        <taxon>Metazoa</taxon>
        <taxon>Ecdysozoa</taxon>
        <taxon>Arthropoda</taxon>
        <taxon>Hexapoda</taxon>
        <taxon>Insecta</taxon>
        <taxon>Pterygota</taxon>
        <taxon>Neoptera</taxon>
        <taxon>Endopterygota</taxon>
        <taxon>Coleoptera</taxon>
        <taxon>Polyphaga</taxon>
        <taxon>Cucujiformia</taxon>
        <taxon>Curculionidae</taxon>
        <taxon>Dryophthorinae</taxon>
        <taxon>Sitophilus</taxon>
    </lineage>
</organism>
<sequence length="987" mass="114708">MLGFNFFGSMTKLNIIGRERSNSQRTDRPPGKPFISRFKSDTKKTEKQSGMSDTASAFYTGTTNDKDYIEKEDKKQLPENTSFKTYHDLNLEKGTTEEADIRNTFETNETTFYRVLTKSFYEENLETLSRFEKKKLVKTRNASRKLSDRKMIISSPLNFQKIETQSIASYRNDMEQYRAVLKSSVSCDNLFDTSLDEFPFDKIGQSRRLEFTSLDNLEIDSVSDSYVSDRKKSPDREYEVTLNVRQNNLISVAEDEEGSHDTTQNESDSDNSSSQGEEDNDRIMDERQDNQVQLRNISTVKPELLKSVNDFHKDKIAEPLEGKFPIDDDSVNLRKQPSIRRNRISKTTDFDVRRRKHDFFQSSKNFDIKGVIKIHTSTCNWLINEKEEYVSYENENLYRVNDTKKRRELLKADVTIRLVRYSNSKSTEIELRDSSNFTYILHFNSTKNAKQFMENEKIQSYLTDNKVTIKSTLLRFLGKRSSREILEKKGIYKNEPIFGNTLKEIYSKSEIPVPQFIYDVIRLIEMPENIMSLGLYRTSGNLATIQKIRFDVDNGRLNTLNQYSKDPDVLTGSLKLFFRELKEPLIPYEVCEKLADIVRMDINQVTSKEHQRIKLTLMKYLSESHLATFYVIMAHLIEVVKYKDHNKMDSYNLAICWGPSLIFANSNVYNTQLDSKVFLSSPKDIVSLSHDATRLIDFFIGYFSKYPTELEKRPENTCEKYLSLKRPESKDSIESGDSSTKSFKKSNSNLSLSVDEVIKKATEYIELNLSAEGLYKKPGSSEKTAKILKKLHKKKSNELDKYRNDVYDFCDALKKYLKECSEPLIDGSTVERITIAFGNSQNYLESTTRRDVIATIEKTHKKDSLIYLLRHIGKVLNHQSIHKVPKKEIIEIWANVLNCDKRIHRSHDTFTKFLTIAVEVFNDNLPDLVRSSYNNNGNTQNRNDNMAEVLKDLKYQQERDRNSRYDNIDNVIGEASLLDENTEQTKL</sequence>
<dbReference type="InterPro" id="IPR050729">
    <property type="entry name" value="Rho-GAP"/>
</dbReference>
<feature type="compositionally biased region" description="Basic and acidic residues" evidence="2">
    <location>
        <begin position="17"/>
        <end position="30"/>
    </location>
</feature>
<dbReference type="InterPro" id="IPR000198">
    <property type="entry name" value="RhoGAP_dom"/>
</dbReference>
<dbReference type="PROSITE" id="PS50238">
    <property type="entry name" value="RHOGAP"/>
    <property type="match status" value="2"/>
</dbReference>
<feature type="compositionally biased region" description="Basic and acidic residues" evidence="2">
    <location>
        <begin position="38"/>
        <end position="47"/>
    </location>
</feature>
<dbReference type="InterPro" id="IPR008936">
    <property type="entry name" value="Rho_GTPase_activation_prot"/>
</dbReference>
<evidence type="ECO:0000313" key="5">
    <source>
        <dbReference type="RefSeq" id="XP_030757260.1"/>
    </source>
</evidence>
<feature type="region of interest" description="Disordered" evidence="2">
    <location>
        <begin position="247"/>
        <end position="281"/>
    </location>
</feature>
<feature type="compositionally biased region" description="Polar residues" evidence="2">
    <location>
        <begin position="48"/>
        <end position="60"/>
    </location>
</feature>